<dbReference type="SMART" id="SM00875">
    <property type="entry name" value="BACK"/>
    <property type="match status" value="1"/>
</dbReference>
<dbReference type="PANTHER" id="PTHR24412:SF451">
    <property type="entry name" value="KELCH-LIKE PROTEIN 20"/>
    <property type="match status" value="1"/>
</dbReference>
<evidence type="ECO:0000313" key="6">
    <source>
        <dbReference type="Proteomes" id="UP000025227"/>
    </source>
</evidence>
<evidence type="ECO:0000259" key="5">
    <source>
        <dbReference type="PROSITE" id="PS50097"/>
    </source>
</evidence>
<dbReference type="PROSITE" id="PS50097">
    <property type="entry name" value="BTB"/>
    <property type="match status" value="1"/>
</dbReference>
<dbReference type="Gene3D" id="1.25.40.420">
    <property type="match status" value="1"/>
</dbReference>
<dbReference type="PANTHER" id="PTHR24412">
    <property type="entry name" value="KELCH PROTEIN"/>
    <property type="match status" value="1"/>
</dbReference>
<evidence type="ECO:0000256" key="4">
    <source>
        <dbReference type="ARBA" id="ARBA00022786"/>
    </source>
</evidence>
<evidence type="ECO:0000256" key="2">
    <source>
        <dbReference type="ARBA" id="ARBA00022441"/>
    </source>
</evidence>
<evidence type="ECO:0000313" key="7">
    <source>
        <dbReference type="WBParaSite" id="HCON_00085505-00001"/>
    </source>
</evidence>
<dbReference type="OMA" id="MQHEIAK"/>
<dbReference type="SMART" id="SM00612">
    <property type="entry name" value="Kelch"/>
    <property type="match status" value="6"/>
</dbReference>
<dbReference type="SUPFAM" id="SSF117281">
    <property type="entry name" value="Kelch motif"/>
    <property type="match status" value="2"/>
</dbReference>
<keyword evidence="6" id="KW-1185">Reference proteome</keyword>
<dbReference type="SUPFAM" id="SSF54695">
    <property type="entry name" value="POZ domain"/>
    <property type="match status" value="1"/>
</dbReference>
<dbReference type="Pfam" id="PF01344">
    <property type="entry name" value="Kelch_1"/>
    <property type="match status" value="5"/>
</dbReference>
<sequence>MQHEIAKMSGYLSSLLSNSKDNGKVGDIFEFESQTHNRSLSTKLAALRDNGRLCDVTLIAKGFCVNAHRVVLAANSDYFRAMFTSEMMESRQQEIEMVDIEGAALDALINFCYCGKIRISDVNIPSTLHAACLLQLDEIKEACCEFLKKRLCPSNCLGVREFADNHSCRELVRCVDDYILENFQEIIDSEEFHQLPIDQLVQLLSNDELVVPSEEQVFTAVLQWVEFDLSSRKQLLPKLLECVRFPLCRPEFLINAVSKNALVMADATCRNLVDRAKDDVILQMSALEHPKVQGRRTRACGAVDEVIYVVGGSGTRSVERLDPGTASPVWQYVASLNQERYLTGVAVVDSFIYAVCGDERGTCLDSVERYNPATDLWISDVAPSRVSRYSLGVAALDDHLYAVSGFNDSSHGSGCLNIVECYDVRRNEWTSVAPMGLCRGWLCVSVLDGCIYAVGGKSNGPVLSTVERFDPRVGRWEEVCPMSTPRYVHGSAVLNGSLYVVGGINQSSGGLSSAEKYDSRANKWTPVAGMNSRREGVGLAAVNGNLYAIGGINDNSVEVFDPETNQWKHRSNMNCIRFYPGVAVLQKP</sequence>
<keyword evidence="2" id="KW-0880">Kelch repeat</keyword>
<proteinExistence type="predicted"/>
<dbReference type="InterPro" id="IPR006652">
    <property type="entry name" value="Kelch_1"/>
</dbReference>
<dbReference type="Pfam" id="PF07707">
    <property type="entry name" value="BACK"/>
    <property type="match status" value="1"/>
</dbReference>
<comment type="pathway">
    <text evidence="1">Protein modification; protein ubiquitination.</text>
</comment>
<dbReference type="InterPro" id="IPR015915">
    <property type="entry name" value="Kelch-typ_b-propeller"/>
</dbReference>
<dbReference type="OrthoDB" id="5856479at2759"/>
<protein>
    <submittedName>
        <fullName evidence="7">BTB domain-containing protein</fullName>
    </submittedName>
</protein>
<accession>A0A7I4YFN0</accession>
<evidence type="ECO:0000256" key="3">
    <source>
        <dbReference type="ARBA" id="ARBA00022737"/>
    </source>
</evidence>
<dbReference type="InterPro" id="IPR017096">
    <property type="entry name" value="BTB-kelch_protein"/>
</dbReference>
<name>A0A7I4YFN0_HAECO</name>
<keyword evidence="3" id="KW-0677">Repeat</keyword>
<reference evidence="7" key="1">
    <citation type="submission" date="2020-12" db="UniProtKB">
        <authorList>
            <consortium name="WormBaseParasite"/>
        </authorList>
    </citation>
    <scope>IDENTIFICATION</scope>
    <source>
        <strain evidence="7">MHco3</strain>
    </source>
</reference>
<dbReference type="InterPro" id="IPR000210">
    <property type="entry name" value="BTB/POZ_dom"/>
</dbReference>
<dbReference type="Gene3D" id="2.120.10.80">
    <property type="entry name" value="Kelch-type beta propeller"/>
    <property type="match status" value="1"/>
</dbReference>
<feature type="domain" description="BTB" evidence="5">
    <location>
        <begin position="54"/>
        <end position="121"/>
    </location>
</feature>
<dbReference type="Pfam" id="PF00651">
    <property type="entry name" value="BTB"/>
    <property type="match status" value="1"/>
</dbReference>
<dbReference type="PIRSF" id="PIRSF037037">
    <property type="entry name" value="Kelch-like_protein_gigaxonin"/>
    <property type="match status" value="1"/>
</dbReference>
<organism evidence="6 7">
    <name type="scientific">Haemonchus contortus</name>
    <name type="common">Barber pole worm</name>
    <dbReference type="NCBI Taxonomy" id="6289"/>
    <lineage>
        <taxon>Eukaryota</taxon>
        <taxon>Metazoa</taxon>
        <taxon>Ecdysozoa</taxon>
        <taxon>Nematoda</taxon>
        <taxon>Chromadorea</taxon>
        <taxon>Rhabditida</taxon>
        <taxon>Rhabditina</taxon>
        <taxon>Rhabditomorpha</taxon>
        <taxon>Strongyloidea</taxon>
        <taxon>Trichostrongylidae</taxon>
        <taxon>Haemonchus</taxon>
    </lineage>
</organism>
<dbReference type="InterPro" id="IPR011705">
    <property type="entry name" value="BACK"/>
</dbReference>
<evidence type="ECO:0000256" key="1">
    <source>
        <dbReference type="ARBA" id="ARBA00004906"/>
    </source>
</evidence>
<dbReference type="Gene3D" id="3.30.710.10">
    <property type="entry name" value="Potassium Channel Kv1.1, Chain A"/>
    <property type="match status" value="1"/>
</dbReference>
<keyword evidence="4" id="KW-0833">Ubl conjugation pathway</keyword>
<dbReference type="Proteomes" id="UP000025227">
    <property type="component" value="Unplaced"/>
</dbReference>
<dbReference type="AlphaFoldDB" id="A0A7I4YFN0"/>
<dbReference type="FunFam" id="1.25.40.420:FF:000001">
    <property type="entry name" value="Kelch-like family member 12"/>
    <property type="match status" value="1"/>
</dbReference>
<dbReference type="WBParaSite" id="HCON_00085505-00001">
    <property type="protein sequence ID" value="HCON_00085505-00001"/>
    <property type="gene ID" value="HCON_00085505"/>
</dbReference>
<dbReference type="InterPro" id="IPR011333">
    <property type="entry name" value="SKP1/BTB/POZ_sf"/>
</dbReference>
<dbReference type="SMART" id="SM00225">
    <property type="entry name" value="BTB"/>
    <property type="match status" value="1"/>
</dbReference>